<keyword evidence="6 11" id="KW-0133">Cell shape</keyword>
<evidence type="ECO:0000256" key="1">
    <source>
        <dbReference type="ARBA" id="ARBA00022475"/>
    </source>
</evidence>
<keyword evidence="10 11" id="KW-0961">Cell wall biogenesis/degradation</keyword>
<evidence type="ECO:0000256" key="5">
    <source>
        <dbReference type="ARBA" id="ARBA00022692"/>
    </source>
</evidence>
<comment type="pathway">
    <text evidence="11">Cell wall biogenesis; peptidoglycan biosynthesis.</text>
</comment>
<keyword evidence="15" id="KW-1185">Reference proteome</keyword>
<dbReference type="Proteomes" id="UP001440612">
    <property type="component" value="Chromosome"/>
</dbReference>
<evidence type="ECO:0000256" key="2">
    <source>
        <dbReference type="ARBA" id="ARBA00022519"/>
    </source>
</evidence>
<feature type="transmembrane region" description="Helical" evidence="11">
    <location>
        <begin position="40"/>
        <end position="62"/>
    </location>
</feature>
<dbReference type="InterPro" id="IPR023346">
    <property type="entry name" value="Lysozyme-like_dom_sf"/>
</dbReference>
<comment type="subcellular location">
    <subcellularLocation>
        <location evidence="11">Cell inner membrane</location>
        <topology evidence="11">Single-pass membrane protein</topology>
    </subcellularLocation>
</comment>
<comment type="function">
    <text evidence="11">Peptidoglycan polymerase that catalyzes glycan chain elongation from lipid-linked precursors.</text>
</comment>
<keyword evidence="1 11" id="KW-1003">Cell membrane</keyword>
<keyword evidence="4 11" id="KW-0808">Transferase</keyword>
<evidence type="ECO:0000313" key="15">
    <source>
        <dbReference type="Proteomes" id="UP001440612"/>
    </source>
</evidence>
<dbReference type="RefSeq" id="WP_341368062.1">
    <property type="nucleotide sequence ID" value="NZ_CP150951.2"/>
</dbReference>
<organism evidence="14 15">
    <name type="scientific">Yoonia phaeophyticola</name>
    <dbReference type="NCBI Taxonomy" id="3137369"/>
    <lineage>
        <taxon>Bacteria</taxon>
        <taxon>Pseudomonadati</taxon>
        <taxon>Pseudomonadota</taxon>
        <taxon>Alphaproteobacteria</taxon>
        <taxon>Rhodobacterales</taxon>
        <taxon>Paracoccaceae</taxon>
        <taxon>Yoonia</taxon>
    </lineage>
</organism>
<keyword evidence="5 11" id="KW-0812">Transmembrane</keyword>
<evidence type="ECO:0000256" key="3">
    <source>
        <dbReference type="ARBA" id="ARBA00022676"/>
    </source>
</evidence>
<sequence>MAERKKTAKKPARKPAAKKRTTKKKRPGLLTRISVFLRRLLWGAVFSALGFVLIATLIYALIAPPTTPYMFGEGRRLGGVTQTWVDMEQIAPVMARSAVAAEDANFCLHWGLDVNAIRNAVESGRGGASTISQQVVKNVYLWHGRSWLRKAIEALWTPLTEAAWSKRRILEIYLNVAEFDEGVFGVQAAARHYFGVDAADLSAVQAARLAAILPSPKNRSASNPSQFTRNRARQIMSGAATIAADGRADCFET</sequence>
<evidence type="ECO:0000256" key="12">
    <source>
        <dbReference type="SAM" id="MobiDB-lite"/>
    </source>
</evidence>
<dbReference type="PANTHER" id="PTHR30400:SF0">
    <property type="entry name" value="BIOSYNTHETIC PEPTIDOGLYCAN TRANSGLYCOSYLASE"/>
    <property type="match status" value="1"/>
</dbReference>
<evidence type="ECO:0000256" key="8">
    <source>
        <dbReference type="ARBA" id="ARBA00022989"/>
    </source>
</evidence>
<dbReference type="InterPro" id="IPR011812">
    <property type="entry name" value="Pep_trsgly"/>
</dbReference>
<dbReference type="Gene3D" id="1.10.3810.10">
    <property type="entry name" value="Biosynthetic peptidoglycan transglycosylase-like"/>
    <property type="match status" value="1"/>
</dbReference>
<evidence type="ECO:0000256" key="10">
    <source>
        <dbReference type="ARBA" id="ARBA00023316"/>
    </source>
</evidence>
<proteinExistence type="inferred from homology"/>
<feature type="region of interest" description="Disordered" evidence="12">
    <location>
        <begin position="1"/>
        <end position="24"/>
    </location>
</feature>
<dbReference type="InterPro" id="IPR036950">
    <property type="entry name" value="PBP_transglycosylase"/>
</dbReference>
<evidence type="ECO:0000256" key="4">
    <source>
        <dbReference type="ARBA" id="ARBA00022679"/>
    </source>
</evidence>
<dbReference type="PANTHER" id="PTHR30400">
    <property type="entry name" value="MONOFUNCTIONAL BIOSYNTHETIC PEPTIDOGLYCAN TRANSGLYCOSYLASE"/>
    <property type="match status" value="1"/>
</dbReference>
<dbReference type="SUPFAM" id="SSF53955">
    <property type="entry name" value="Lysozyme-like"/>
    <property type="match status" value="1"/>
</dbReference>
<dbReference type="EMBL" id="CP150951">
    <property type="protein sequence ID" value="WZC49952.1"/>
    <property type="molecule type" value="Genomic_DNA"/>
</dbReference>
<dbReference type="EC" id="2.4.99.28" evidence="11"/>
<evidence type="ECO:0000256" key="6">
    <source>
        <dbReference type="ARBA" id="ARBA00022960"/>
    </source>
</evidence>
<accession>A0ABZ2V5X1</accession>
<dbReference type="HAMAP" id="MF_00766">
    <property type="entry name" value="PGT_MtgA"/>
    <property type="match status" value="1"/>
</dbReference>
<dbReference type="Pfam" id="PF00912">
    <property type="entry name" value="Transgly"/>
    <property type="match status" value="1"/>
</dbReference>
<feature type="domain" description="Glycosyl transferase family 51" evidence="13">
    <location>
        <begin position="80"/>
        <end position="237"/>
    </location>
</feature>
<reference evidence="15" key="1">
    <citation type="submission" date="2024-04" db="EMBL/GenBank/DDBJ databases">
        <title>Phylogenomic analyses of a clade within the roseobacter group suggest taxonomic reassignments of species of the genera Aestuariivita, Citreicella, Loktanella, Nautella, Pelagibaca, Ruegeria, Thalassobius, Thiobacimonas and Tropicibacter, and the proposal o.</title>
        <authorList>
            <person name="Jeon C.O."/>
        </authorList>
    </citation>
    <scope>NUCLEOTIDE SEQUENCE [LARGE SCALE GENOMIC DNA]</scope>
    <source>
        <strain evidence="15">BS5-3</strain>
    </source>
</reference>
<evidence type="ECO:0000256" key="11">
    <source>
        <dbReference type="HAMAP-Rule" id="MF_00766"/>
    </source>
</evidence>
<evidence type="ECO:0000256" key="7">
    <source>
        <dbReference type="ARBA" id="ARBA00022984"/>
    </source>
</evidence>
<gene>
    <name evidence="11 14" type="primary">mtgA</name>
    <name evidence="14" type="ORF">AABB29_04695</name>
</gene>
<keyword evidence="3 11" id="KW-0328">Glycosyltransferase</keyword>
<comment type="catalytic activity">
    <reaction evidence="11">
        <text>[GlcNAc-(1-&gt;4)-Mur2Ac(oyl-L-Ala-gamma-D-Glu-L-Lys-D-Ala-D-Ala)](n)-di-trans,octa-cis-undecaprenyl diphosphate + beta-D-GlcNAc-(1-&gt;4)-Mur2Ac(oyl-L-Ala-gamma-D-Glu-L-Lys-D-Ala-D-Ala)-di-trans,octa-cis-undecaprenyl diphosphate = [GlcNAc-(1-&gt;4)-Mur2Ac(oyl-L-Ala-gamma-D-Glu-L-Lys-D-Ala-D-Ala)](n+1)-di-trans,octa-cis-undecaprenyl diphosphate + di-trans,octa-cis-undecaprenyl diphosphate + H(+)</text>
        <dbReference type="Rhea" id="RHEA:23708"/>
        <dbReference type="Rhea" id="RHEA-COMP:9602"/>
        <dbReference type="Rhea" id="RHEA-COMP:9603"/>
        <dbReference type="ChEBI" id="CHEBI:15378"/>
        <dbReference type="ChEBI" id="CHEBI:58405"/>
        <dbReference type="ChEBI" id="CHEBI:60033"/>
        <dbReference type="ChEBI" id="CHEBI:78435"/>
        <dbReference type="EC" id="2.4.99.28"/>
    </reaction>
</comment>
<keyword evidence="2 11" id="KW-0997">Cell inner membrane</keyword>
<dbReference type="InterPro" id="IPR001264">
    <property type="entry name" value="Glyco_trans_51"/>
</dbReference>
<dbReference type="NCBIfam" id="TIGR02070">
    <property type="entry name" value="mono_pep_trsgly"/>
    <property type="match status" value="1"/>
</dbReference>
<protein>
    <recommendedName>
        <fullName evidence="11">Biosynthetic peptidoglycan transglycosylase</fullName>
        <ecNumber evidence="11">2.4.99.28</ecNumber>
    </recommendedName>
    <alternativeName>
        <fullName evidence="11">Glycan polymerase</fullName>
    </alternativeName>
    <alternativeName>
        <fullName evidence="11">Peptidoglycan glycosyltransferase MtgA</fullName>
        <shortName evidence="11">PGT</shortName>
    </alternativeName>
</protein>
<evidence type="ECO:0000313" key="14">
    <source>
        <dbReference type="EMBL" id="WZC49952.1"/>
    </source>
</evidence>
<comment type="similarity">
    <text evidence="11">Belongs to the glycosyltransferase 51 family.</text>
</comment>
<keyword evidence="9 11" id="KW-0472">Membrane</keyword>
<keyword evidence="8 11" id="KW-1133">Transmembrane helix</keyword>
<evidence type="ECO:0000259" key="13">
    <source>
        <dbReference type="Pfam" id="PF00912"/>
    </source>
</evidence>
<keyword evidence="7 11" id="KW-0573">Peptidoglycan synthesis</keyword>
<evidence type="ECO:0000256" key="9">
    <source>
        <dbReference type="ARBA" id="ARBA00023136"/>
    </source>
</evidence>
<name>A0ABZ2V5X1_9RHOB</name>